<dbReference type="Gene3D" id="3.50.50.60">
    <property type="entry name" value="FAD/NAD(P)-binding domain"/>
    <property type="match status" value="1"/>
</dbReference>
<proteinExistence type="predicted"/>
<dbReference type="PRINTS" id="PR00420">
    <property type="entry name" value="RNGMNOXGNASE"/>
</dbReference>
<feature type="domain" description="FAD-binding" evidence="4">
    <location>
        <begin position="5"/>
        <end position="358"/>
    </location>
</feature>
<dbReference type="InterPro" id="IPR002938">
    <property type="entry name" value="FAD-bd"/>
</dbReference>
<evidence type="ECO:0000256" key="2">
    <source>
        <dbReference type="ARBA" id="ARBA00022630"/>
    </source>
</evidence>
<dbReference type="PANTHER" id="PTHR43004">
    <property type="entry name" value="TRK SYSTEM POTASSIUM UPTAKE PROTEIN"/>
    <property type="match status" value="1"/>
</dbReference>
<protein>
    <submittedName>
        <fullName evidence="5">2-polyprenyl-6-methoxyphenol hydroxylase-like FAD-dependent oxidoreductase</fullName>
    </submittedName>
</protein>
<comment type="caution">
    <text evidence="5">The sequence shown here is derived from an EMBL/GenBank/DDBJ whole genome shotgun (WGS) entry which is preliminary data.</text>
</comment>
<dbReference type="GO" id="GO:0016709">
    <property type="term" value="F:oxidoreductase activity, acting on paired donors, with incorporation or reduction of molecular oxygen, NAD(P)H as one donor, and incorporation of one atom of oxygen"/>
    <property type="evidence" value="ECO:0007669"/>
    <property type="project" value="UniProtKB-ARBA"/>
</dbReference>
<evidence type="ECO:0000256" key="1">
    <source>
        <dbReference type="ARBA" id="ARBA00001974"/>
    </source>
</evidence>
<dbReference type="Pfam" id="PF21274">
    <property type="entry name" value="Rng_hyd_C"/>
    <property type="match status" value="1"/>
</dbReference>
<keyword evidence="3" id="KW-0274">FAD</keyword>
<organism evidence="5 6">
    <name type="scientific">Pusillimonas noertemannii</name>
    <dbReference type="NCBI Taxonomy" id="305977"/>
    <lineage>
        <taxon>Bacteria</taxon>
        <taxon>Pseudomonadati</taxon>
        <taxon>Pseudomonadota</taxon>
        <taxon>Betaproteobacteria</taxon>
        <taxon>Burkholderiales</taxon>
        <taxon>Alcaligenaceae</taxon>
        <taxon>Pusillimonas</taxon>
    </lineage>
</organism>
<evidence type="ECO:0000256" key="3">
    <source>
        <dbReference type="ARBA" id="ARBA00022827"/>
    </source>
</evidence>
<dbReference type="Proteomes" id="UP000246145">
    <property type="component" value="Unassembled WGS sequence"/>
</dbReference>
<dbReference type="EMBL" id="QEKO01000004">
    <property type="protein sequence ID" value="PVY61310.1"/>
    <property type="molecule type" value="Genomic_DNA"/>
</dbReference>
<dbReference type="STRING" id="1231391.GCA_000308195_00962"/>
<dbReference type="Gene3D" id="3.40.30.120">
    <property type="match status" value="1"/>
</dbReference>
<dbReference type="InterPro" id="IPR036188">
    <property type="entry name" value="FAD/NAD-bd_sf"/>
</dbReference>
<evidence type="ECO:0000313" key="5">
    <source>
        <dbReference type="EMBL" id="PVY61310.1"/>
    </source>
</evidence>
<name>A0A2U1CJW8_9BURK</name>
<dbReference type="OrthoDB" id="3443359at2"/>
<evidence type="ECO:0000259" key="4">
    <source>
        <dbReference type="Pfam" id="PF01494"/>
    </source>
</evidence>
<sequence>MRSIEVPVMIVGAGPVGLALANELSYRDIRYLLVEATDGKVVFPAGEAIFSRTMEHLRRWGIADRARFPDEFPSNYPLNIGFFTSIDGQLLAAFPGLTNEAIPSASSAISPEGPVICPKRIFDPLLRDAALEKSSGEIRYLTRMDSFEQDEAGVTAVITDLQSGAQCSVRTQYLVACDGGHGQTRTKLGIKYTGSFAQGRNFAAYFRSPDLLDKIVARYGAPFFQMHTVNTPRRPYLTTVDGKELWRLSMYVQEHEQIDPLPTVLASLGMDVKVDIIRAQPWTGHMVVAEHYGQDRVLLAGDAVHLRWPKGGFGANTGIGDAVDLGWKIAALLDGWGGDKLLASYEAERRPIALRNTCEAANNYSLDQLIQPDPELDAASATGVWARAAMASLINDKRRREFNTQGIQLGYRYRDSPICCPDGTPEPPDHPVDFRPSSWPGSRAPHAWIADGVSILDRYGHGFTLVCFDPSIPLDAFIAGFKKKAVPITTLQVENENIGKLYEYPLALVRPDGHVAWRGLSVPDDVLRLADLVRGAT</sequence>
<dbReference type="GO" id="GO:0071949">
    <property type="term" value="F:FAD binding"/>
    <property type="evidence" value="ECO:0007669"/>
    <property type="project" value="InterPro"/>
</dbReference>
<dbReference type="RefSeq" id="WP_116519006.1">
    <property type="nucleotide sequence ID" value="NZ_JACCEX010000004.1"/>
</dbReference>
<dbReference type="Gene3D" id="3.30.9.10">
    <property type="entry name" value="D-Amino Acid Oxidase, subunit A, domain 2"/>
    <property type="match status" value="1"/>
</dbReference>
<reference evidence="5 6" key="1">
    <citation type="submission" date="2018-04" db="EMBL/GenBank/DDBJ databases">
        <title>Genomic Encyclopedia of Type Strains, Phase IV (KMG-IV): sequencing the most valuable type-strain genomes for metagenomic binning, comparative biology and taxonomic classification.</title>
        <authorList>
            <person name="Goeker M."/>
        </authorList>
    </citation>
    <scope>NUCLEOTIDE SEQUENCE [LARGE SCALE GENOMIC DNA]</scope>
    <source>
        <strain evidence="5 6">DSM 10065</strain>
    </source>
</reference>
<dbReference type="SUPFAM" id="SSF51905">
    <property type="entry name" value="FAD/NAD(P)-binding domain"/>
    <property type="match status" value="1"/>
</dbReference>
<keyword evidence="2" id="KW-0285">Flavoprotein</keyword>
<dbReference type="AlphaFoldDB" id="A0A2U1CJW8"/>
<gene>
    <name evidence="5" type="ORF">C7440_2860</name>
</gene>
<comment type="cofactor">
    <cofactor evidence="1">
        <name>FAD</name>
        <dbReference type="ChEBI" id="CHEBI:57692"/>
    </cofactor>
</comment>
<dbReference type="InterPro" id="IPR050641">
    <property type="entry name" value="RIFMO-like"/>
</dbReference>
<dbReference type="NCBIfam" id="NF004780">
    <property type="entry name" value="PRK06126.1"/>
    <property type="match status" value="1"/>
</dbReference>
<dbReference type="Pfam" id="PF01494">
    <property type="entry name" value="FAD_binding_3"/>
    <property type="match status" value="1"/>
</dbReference>
<accession>A0A2U1CJW8</accession>
<keyword evidence="6" id="KW-1185">Reference proteome</keyword>
<evidence type="ECO:0000313" key="6">
    <source>
        <dbReference type="Proteomes" id="UP000246145"/>
    </source>
</evidence>
<dbReference type="PANTHER" id="PTHR43004:SF19">
    <property type="entry name" value="BINDING MONOOXYGENASE, PUTATIVE (JCVI)-RELATED"/>
    <property type="match status" value="1"/>
</dbReference>